<evidence type="ECO:0000256" key="3">
    <source>
        <dbReference type="ARBA" id="ARBA00004186"/>
    </source>
</evidence>
<dbReference type="SUPFAM" id="SSF53187">
    <property type="entry name" value="Zn-dependent exopeptidases"/>
    <property type="match status" value="1"/>
</dbReference>
<keyword evidence="10" id="KW-0862">Zinc</keyword>
<keyword evidence="9" id="KW-0378">Hydrolase</keyword>
<evidence type="ECO:0000256" key="19">
    <source>
        <dbReference type="ARBA" id="ARBA00032928"/>
    </source>
</evidence>
<dbReference type="InterPro" id="IPR034286">
    <property type="entry name" value="M14_AGBL5-like"/>
</dbReference>
<evidence type="ECO:0000256" key="13">
    <source>
        <dbReference type="ARBA" id="ARBA00023242"/>
    </source>
</evidence>
<evidence type="ECO:0000256" key="12">
    <source>
        <dbReference type="ARBA" id="ARBA00023212"/>
    </source>
</evidence>
<dbReference type="PANTHER" id="PTHR12756:SF12">
    <property type="entry name" value="CYTOSOLIC CARBOXYPEPTIDASE-LIKE PROTEIN 5"/>
    <property type="match status" value="1"/>
</dbReference>
<evidence type="ECO:0000256" key="17">
    <source>
        <dbReference type="ARBA" id="ARBA00026108"/>
    </source>
</evidence>
<evidence type="ECO:0000256" key="16">
    <source>
        <dbReference type="ARBA" id="ARBA00024627"/>
    </source>
</evidence>
<dbReference type="GO" id="GO:0005819">
    <property type="term" value="C:spindle"/>
    <property type="evidence" value="ECO:0007669"/>
    <property type="project" value="UniProtKB-SubCell"/>
</dbReference>
<evidence type="ECO:0000256" key="22">
    <source>
        <dbReference type="SAM" id="MobiDB-lite"/>
    </source>
</evidence>
<dbReference type="EMBL" id="HBUF01130480">
    <property type="protein sequence ID" value="CAG6644051.1"/>
    <property type="molecule type" value="Transcribed_RNA"/>
</dbReference>
<feature type="active site" description="Proton donor/acceptor" evidence="21">
    <location>
        <position position="493"/>
    </location>
</feature>
<dbReference type="EMBL" id="HBUF01130478">
    <property type="protein sequence ID" value="CAG6644045.1"/>
    <property type="molecule type" value="Transcribed_RNA"/>
</dbReference>
<comment type="cofactor">
    <cofactor evidence="1">
        <name>Zn(2+)</name>
        <dbReference type="ChEBI" id="CHEBI:29105"/>
    </cofactor>
</comment>
<evidence type="ECO:0000256" key="7">
    <source>
        <dbReference type="ARBA" id="ARBA00022670"/>
    </source>
</evidence>
<keyword evidence="12" id="KW-0206">Cytoskeleton</keyword>
<feature type="compositionally biased region" description="Basic and acidic residues" evidence="22">
    <location>
        <begin position="736"/>
        <end position="757"/>
    </location>
</feature>
<dbReference type="CDD" id="cd06236">
    <property type="entry name" value="M14_AGBL5_like"/>
    <property type="match status" value="1"/>
</dbReference>
<comment type="catalytic activity">
    <reaction evidence="15">
        <text>C-terminal L-alpha-aminoacyl-L-glutamyl-L-glutamyl-[tubulin] + H2O = C-terminal L-alpha-aminoacyl-L-glutamyl-[tubulin] + L-glutamate</text>
        <dbReference type="Rhea" id="RHEA:63792"/>
        <dbReference type="Rhea" id="RHEA-COMP:16435"/>
        <dbReference type="Rhea" id="RHEA-COMP:16436"/>
        <dbReference type="ChEBI" id="CHEBI:15377"/>
        <dbReference type="ChEBI" id="CHEBI:29985"/>
        <dbReference type="ChEBI" id="CHEBI:149555"/>
        <dbReference type="ChEBI" id="CHEBI:149556"/>
        <dbReference type="EC" id="3.4.17.24"/>
    </reaction>
    <physiologicalReaction direction="left-to-right" evidence="15">
        <dbReference type="Rhea" id="RHEA:63793"/>
    </physiologicalReaction>
</comment>
<dbReference type="InterPro" id="IPR050821">
    <property type="entry name" value="Cytosolic_carboxypeptidase"/>
</dbReference>
<evidence type="ECO:0000256" key="4">
    <source>
        <dbReference type="ARBA" id="ARBA00004214"/>
    </source>
</evidence>
<protein>
    <recommendedName>
        <fullName evidence="14">Cytosolic carboxypeptidase-like protein 5</fullName>
        <ecNumber evidence="17">3.4.17.24</ecNumber>
    </recommendedName>
    <alternativeName>
        <fullName evidence="19">ATP/GTP-binding protein-like 5</fullName>
    </alternativeName>
    <alternativeName>
        <fullName evidence="18">Protein deglutamylase CCP5</fullName>
    </alternativeName>
</protein>
<organism evidence="24">
    <name type="scientific">Cacopsylla melanoneura</name>
    <dbReference type="NCBI Taxonomy" id="428564"/>
    <lineage>
        <taxon>Eukaryota</taxon>
        <taxon>Metazoa</taxon>
        <taxon>Ecdysozoa</taxon>
        <taxon>Arthropoda</taxon>
        <taxon>Hexapoda</taxon>
        <taxon>Insecta</taxon>
        <taxon>Pterygota</taxon>
        <taxon>Neoptera</taxon>
        <taxon>Paraneoptera</taxon>
        <taxon>Hemiptera</taxon>
        <taxon>Sternorrhyncha</taxon>
        <taxon>Psylloidea</taxon>
        <taxon>Psyllidae</taxon>
        <taxon>Psyllinae</taxon>
        <taxon>Cacopsylla</taxon>
    </lineage>
</organism>
<evidence type="ECO:0000256" key="21">
    <source>
        <dbReference type="PROSITE-ProRule" id="PRU01379"/>
    </source>
</evidence>
<feature type="compositionally biased region" description="Basic residues" evidence="22">
    <location>
        <begin position="758"/>
        <end position="776"/>
    </location>
</feature>
<dbReference type="EMBL" id="HBUF01130481">
    <property type="protein sequence ID" value="CAG6644054.1"/>
    <property type="molecule type" value="Transcribed_RNA"/>
</dbReference>
<keyword evidence="8" id="KW-0479">Metal-binding</keyword>
<dbReference type="Gene3D" id="3.40.630.10">
    <property type="entry name" value="Zn peptidases"/>
    <property type="match status" value="2"/>
</dbReference>
<evidence type="ECO:0000256" key="2">
    <source>
        <dbReference type="ARBA" id="ARBA00004123"/>
    </source>
</evidence>
<keyword evidence="13" id="KW-0539">Nucleus</keyword>
<sequence>MAIQCGEFTFTGDFDSGNLAKVELVPKEDVSSPGAESPPSVDYEFNVWPRPDCAGTEFENGNRTWFYFGMKGGSPMKTIKFNIVNMNRQVKMFSQGMTPVVRCHSTRNQWERIRDKVSYIYDTPIFIMSFKHKISDTKSFTYFAFTYPYSYSDLQTYLLNLDTKFNKNPEESVASPDDIYYKRECVCYSLEGRNVDLLTISSNHNITDVPEPRLPHLFPEDNSCRAKKFQDKKVIFLSARVHPGETPSSFVMTGVINFLLDQDPIAALLRKMYVFKIIPMLNPDGVARGHYRTDTRGVNLNRYYMSPSPVLQPSVYAARSLILYYHYGSEAIFDSLLLLPEIETKVSDLTLNKTLDSSNDSQGGHSSSSEDSPTPLSVPPSPVSPKSPAPNAPMLPPDPETSGLFLYMDFHGHASKKGIFMYGNHFQSTMDRVECMLLPKIMSINSPHFHFHACNFTERIMYLRDRRDGLSREGSGRVAVTKNTGLIRSYTLECNYNTGRVVNIVPPSNRDPAKRSSLNLVPPRYTPTLFEGVGKALGVSILDMTNSNPYSRIINSEYHSLSGLKEWLKKFVCHEAANALQKMKAKVKAKERRRSVSDNVQTKRKVKSDMTSSELGNASKCAGGDRKENIKLTSGTKKKKKKLPPGSSNVLQVRAKCPAVNNIACCSKSLLPVPTKSILNKKFATKSQSTSDVDNLVIKKGPKRIKISNEAESKWNKVAGCAGEGESKWSKPTTSKSEETIKSWKPPGRLEKKILDPKRRKKLLKVKPKKQKTGDK</sequence>
<dbReference type="GO" id="GO:0030496">
    <property type="term" value="C:midbody"/>
    <property type="evidence" value="ECO:0007669"/>
    <property type="project" value="UniProtKB-SubCell"/>
</dbReference>
<dbReference type="Gene3D" id="2.60.40.3120">
    <property type="match status" value="1"/>
</dbReference>
<feature type="compositionally biased region" description="Low complexity" evidence="22">
    <location>
        <begin position="356"/>
        <end position="375"/>
    </location>
</feature>
<dbReference type="EC" id="3.4.17.24" evidence="17"/>
<name>A0A8D8R7L5_9HEMI</name>
<evidence type="ECO:0000256" key="18">
    <source>
        <dbReference type="ARBA" id="ARBA00032753"/>
    </source>
</evidence>
<dbReference type="PROSITE" id="PS52035">
    <property type="entry name" value="PEPTIDASE_M14"/>
    <property type="match status" value="1"/>
</dbReference>
<dbReference type="AlphaFoldDB" id="A0A8D8R7L5"/>
<dbReference type="InterPro" id="IPR000834">
    <property type="entry name" value="Peptidase_M14"/>
</dbReference>
<comment type="catalytic activity">
    <reaction evidence="16">
        <text>C-terminal L-alpha-aminoacyl-L-glutamyl-[tubulin] + H2O = C-terminal L-alpha-aminoacyl-[tubulin] + L-glutamate</text>
        <dbReference type="Rhea" id="RHEA:63796"/>
        <dbReference type="Rhea" id="RHEA-COMP:16436"/>
        <dbReference type="Rhea" id="RHEA-COMP:16437"/>
        <dbReference type="ChEBI" id="CHEBI:15377"/>
        <dbReference type="ChEBI" id="CHEBI:29985"/>
        <dbReference type="ChEBI" id="CHEBI:90782"/>
        <dbReference type="ChEBI" id="CHEBI:149556"/>
        <dbReference type="EC" id="3.4.17.24"/>
    </reaction>
    <physiologicalReaction direction="left-to-right" evidence="16">
        <dbReference type="Rhea" id="RHEA:63797"/>
    </physiologicalReaction>
</comment>
<evidence type="ECO:0000256" key="14">
    <source>
        <dbReference type="ARBA" id="ARBA00024141"/>
    </source>
</evidence>
<feature type="region of interest" description="Disordered" evidence="22">
    <location>
        <begin position="353"/>
        <end position="395"/>
    </location>
</feature>
<dbReference type="GO" id="GO:0005634">
    <property type="term" value="C:nucleus"/>
    <property type="evidence" value="ECO:0007669"/>
    <property type="project" value="UniProtKB-SubCell"/>
</dbReference>
<feature type="compositionally biased region" description="Pro residues" evidence="22">
    <location>
        <begin position="376"/>
        <end position="395"/>
    </location>
</feature>
<dbReference type="Pfam" id="PF00246">
    <property type="entry name" value="Peptidase_M14"/>
    <property type="match status" value="1"/>
</dbReference>
<evidence type="ECO:0000256" key="6">
    <source>
        <dbReference type="ARBA" id="ARBA00022490"/>
    </source>
</evidence>
<evidence type="ECO:0000313" key="24">
    <source>
        <dbReference type="EMBL" id="CAG6644054.1"/>
    </source>
</evidence>
<keyword evidence="7" id="KW-0645">Protease</keyword>
<reference evidence="24" key="1">
    <citation type="submission" date="2021-05" db="EMBL/GenBank/DDBJ databases">
        <authorList>
            <person name="Alioto T."/>
            <person name="Alioto T."/>
            <person name="Gomez Garrido J."/>
        </authorList>
    </citation>
    <scope>NUCLEOTIDE SEQUENCE</scope>
</reference>
<dbReference type="Pfam" id="PF18027">
    <property type="entry name" value="Pepdidase_M14_N"/>
    <property type="match status" value="1"/>
</dbReference>
<evidence type="ECO:0000256" key="9">
    <source>
        <dbReference type="ARBA" id="ARBA00022801"/>
    </source>
</evidence>
<comment type="catalytic activity">
    <reaction evidence="20">
        <text>gamma-L-glutamyl-L-glutamyl-[protein] + H2O = L-glutamyl-[protein] + L-glutamate</text>
        <dbReference type="Rhea" id="RHEA:60152"/>
        <dbReference type="Rhea" id="RHEA-COMP:10208"/>
        <dbReference type="Rhea" id="RHEA-COMP:15517"/>
        <dbReference type="ChEBI" id="CHEBI:15377"/>
        <dbReference type="ChEBI" id="CHEBI:29973"/>
        <dbReference type="ChEBI" id="CHEBI:29985"/>
        <dbReference type="ChEBI" id="CHEBI:143622"/>
    </reaction>
    <physiologicalReaction direction="left-to-right" evidence="20">
        <dbReference type="Rhea" id="RHEA:60153"/>
    </physiologicalReaction>
</comment>
<comment type="subcellular location">
    <subcellularLocation>
        <location evidence="3">Cytoplasm</location>
        <location evidence="3">Cytoskeleton</location>
        <location evidence="3">Spindle</location>
    </subcellularLocation>
    <subcellularLocation>
        <location evidence="4">Midbody</location>
    </subcellularLocation>
    <subcellularLocation>
        <location evidence="2">Nucleus</location>
    </subcellularLocation>
</comment>
<evidence type="ECO:0000256" key="11">
    <source>
        <dbReference type="ARBA" id="ARBA00023049"/>
    </source>
</evidence>
<evidence type="ECO:0000259" key="23">
    <source>
        <dbReference type="PROSITE" id="PS52035"/>
    </source>
</evidence>
<proteinExistence type="inferred from homology"/>
<evidence type="ECO:0000256" key="8">
    <source>
        <dbReference type="ARBA" id="ARBA00022723"/>
    </source>
</evidence>
<evidence type="ECO:0000256" key="5">
    <source>
        <dbReference type="ARBA" id="ARBA00005988"/>
    </source>
</evidence>
<keyword evidence="6" id="KW-0963">Cytoplasm</keyword>
<feature type="region of interest" description="Disordered" evidence="22">
    <location>
        <begin position="590"/>
        <end position="627"/>
    </location>
</feature>
<evidence type="ECO:0000256" key="15">
    <source>
        <dbReference type="ARBA" id="ARBA00024524"/>
    </source>
</evidence>
<dbReference type="GO" id="GO:0008270">
    <property type="term" value="F:zinc ion binding"/>
    <property type="evidence" value="ECO:0007669"/>
    <property type="project" value="InterPro"/>
</dbReference>
<dbReference type="EMBL" id="HBUF01130479">
    <property type="protein sequence ID" value="CAG6644048.1"/>
    <property type="molecule type" value="Transcribed_RNA"/>
</dbReference>
<dbReference type="InterPro" id="IPR040626">
    <property type="entry name" value="Pepdidase_M14_N"/>
</dbReference>
<feature type="region of interest" description="Disordered" evidence="22">
    <location>
        <begin position="722"/>
        <end position="776"/>
    </location>
</feature>
<dbReference type="GO" id="GO:0004181">
    <property type="term" value="F:metallocarboxypeptidase activity"/>
    <property type="evidence" value="ECO:0007669"/>
    <property type="project" value="InterPro"/>
</dbReference>
<dbReference type="GO" id="GO:0006508">
    <property type="term" value="P:proteolysis"/>
    <property type="evidence" value="ECO:0007669"/>
    <property type="project" value="UniProtKB-KW"/>
</dbReference>
<accession>A0A8D8R7L5</accession>
<evidence type="ECO:0000256" key="10">
    <source>
        <dbReference type="ARBA" id="ARBA00022833"/>
    </source>
</evidence>
<dbReference type="PANTHER" id="PTHR12756">
    <property type="entry name" value="CYTOSOLIC CARBOXYPEPTIDASE"/>
    <property type="match status" value="1"/>
</dbReference>
<comment type="similarity">
    <text evidence="5 21">Belongs to the peptidase M14 family.</text>
</comment>
<feature type="domain" description="Peptidase M14" evidence="23">
    <location>
        <begin position="147"/>
        <end position="545"/>
    </location>
</feature>
<keyword evidence="24" id="KW-0121">Carboxypeptidase</keyword>
<keyword evidence="11" id="KW-0482">Metalloprotease</keyword>
<evidence type="ECO:0000256" key="20">
    <source>
        <dbReference type="ARBA" id="ARBA00047714"/>
    </source>
</evidence>
<evidence type="ECO:0000256" key="1">
    <source>
        <dbReference type="ARBA" id="ARBA00001947"/>
    </source>
</evidence>